<keyword evidence="2 7" id="KW-0813">Transport</keyword>
<feature type="transmembrane region" description="Helical" evidence="7">
    <location>
        <begin position="318"/>
        <end position="339"/>
    </location>
</feature>
<organism evidence="9 10">
    <name type="scientific">Tateyamaria armeniaca</name>
    <dbReference type="NCBI Taxonomy" id="2518930"/>
    <lineage>
        <taxon>Bacteria</taxon>
        <taxon>Pseudomonadati</taxon>
        <taxon>Pseudomonadota</taxon>
        <taxon>Alphaproteobacteria</taxon>
        <taxon>Rhodobacterales</taxon>
        <taxon>Roseobacteraceae</taxon>
        <taxon>Tateyamaria</taxon>
    </lineage>
</organism>
<feature type="transmembrane region" description="Helical" evidence="7">
    <location>
        <begin position="445"/>
        <end position="467"/>
    </location>
</feature>
<keyword evidence="10" id="KW-1185">Reference proteome</keyword>
<keyword evidence="5 7" id="KW-1133">Transmembrane helix</keyword>
<feature type="transmembrane region" description="Helical" evidence="7">
    <location>
        <begin position="140"/>
        <end position="163"/>
    </location>
</feature>
<reference evidence="9 10" key="1">
    <citation type="submission" date="2024-08" db="EMBL/GenBank/DDBJ databases">
        <title>Tateyamaria sp. nov., isolated from marine algae.</title>
        <authorList>
            <person name="Choi B.J."/>
            <person name="Kim J.M."/>
            <person name="Lee J.K."/>
            <person name="Choi D.G."/>
            <person name="Bayburt H."/>
            <person name="Baek J.H."/>
            <person name="Han D.M."/>
            <person name="Jeon C.O."/>
        </authorList>
    </citation>
    <scope>NUCLEOTIDE SEQUENCE [LARGE SCALE GENOMIC DNA]</scope>
    <source>
        <strain evidence="9 10">KMU-156</strain>
    </source>
</reference>
<feature type="transmembrane region" description="Helical" evidence="7">
    <location>
        <begin position="88"/>
        <end position="110"/>
    </location>
</feature>
<dbReference type="Pfam" id="PF00528">
    <property type="entry name" value="BPD_transp_1"/>
    <property type="match status" value="2"/>
</dbReference>
<dbReference type="PANTHER" id="PTHR30151:SF0">
    <property type="entry name" value="ABC TRANSPORTER PERMEASE PROTEIN MJ0413-RELATED"/>
    <property type="match status" value="1"/>
</dbReference>
<dbReference type="PROSITE" id="PS50928">
    <property type="entry name" value="ABC_TM1"/>
    <property type="match status" value="2"/>
</dbReference>
<feature type="transmembrane region" description="Helical" evidence="7">
    <location>
        <begin position="56"/>
        <end position="76"/>
    </location>
</feature>
<evidence type="ECO:0000313" key="9">
    <source>
        <dbReference type="EMBL" id="MFL4470588.1"/>
    </source>
</evidence>
<dbReference type="PANTHER" id="PTHR30151">
    <property type="entry name" value="ALKANE SULFONATE ABC TRANSPORTER-RELATED, MEMBRANE SUBUNIT"/>
    <property type="match status" value="1"/>
</dbReference>
<name>A0ABW8UTX2_9RHOB</name>
<evidence type="ECO:0000256" key="5">
    <source>
        <dbReference type="ARBA" id="ARBA00022989"/>
    </source>
</evidence>
<proteinExistence type="inferred from homology"/>
<feature type="transmembrane region" description="Helical" evidence="7">
    <location>
        <begin position="183"/>
        <end position="202"/>
    </location>
</feature>
<protein>
    <submittedName>
        <fullName evidence="9">ABC transporter permease</fullName>
    </submittedName>
</protein>
<keyword evidence="3" id="KW-1003">Cell membrane</keyword>
<keyword evidence="4 7" id="KW-0812">Transmembrane</keyword>
<evidence type="ECO:0000259" key="8">
    <source>
        <dbReference type="PROSITE" id="PS50928"/>
    </source>
</evidence>
<dbReference type="Gene3D" id="1.10.3720.10">
    <property type="entry name" value="MetI-like"/>
    <property type="match status" value="2"/>
</dbReference>
<dbReference type="Proteomes" id="UP001627408">
    <property type="component" value="Unassembled WGS sequence"/>
</dbReference>
<feature type="transmembrane region" description="Helical" evidence="7">
    <location>
        <begin position="402"/>
        <end position="425"/>
    </location>
</feature>
<feature type="transmembrane region" description="Helical" evidence="7">
    <location>
        <begin position="345"/>
        <end position="365"/>
    </location>
</feature>
<sequence length="481" mass="51058">MSSPRAIAEYVQTHFGLLARATAETSVNAAWGFVWGNLAAVVLGTLITIAPRSERVLSILALLVFCIPLIASGPILRVLFGPGVGPQITLAALAVYYTTLLALMVGLRAVSQTWTDLMRVYGRGRFSTLIRVRARASLPYLFAGLQISAPAAFLGAMIGEFTGAERGLGVLTIRAMRGLDTDATWTLAILSAVIAMTAYALIGSLGRRLVGYTPTILLSAPATATRPAPWRRVAEVAFIAVLVLLIWQITMDAFQLNRFFAKRPGDVWLFLSAADNRTALFAALGETLSFAVPGYLAGLALGAALAALLLLSPPLARATMPVAVALRAVPIITTAPLLVVAFGRGLIGTTVVVAVMIFFPTLVACQQGLRQTPGQIVDLFKSYDASRWHLLRAAQVPAMLPAFFASARMAVPAALLAVTTVEWLATGKGIGVLMALTASTSNYNMLWSCVALLAVVAVVFYGAVAALERTVLRVYATEQVR</sequence>
<accession>A0ABW8UTX2</accession>
<gene>
    <name evidence="9" type="ORF">ACERZ8_12120</name>
</gene>
<evidence type="ECO:0000256" key="4">
    <source>
        <dbReference type="ARBA" id="ARBA00022692"/>
    </source>
</evidence>
<evidence type="ECO:0000256" key="2">
    <source>
        <dbReference type="ARBA" id="ARBA00022448"/>
    </source>
</evidence>
<comment type="similarity">
    <text evidence="7">Belongs to the binding-protein-dependent transport system permease family.</text>
</comment>
<comment type="caution">
    <text evidence="9">The sequence shown here is derived from an EMBL/GenBank/DDBJ whole genome shotgun (WGS) entry which is preliminary data.</text>
</comment>
<feature type="transmembrane region" description="Helical" evidence="7">
    <location>
        <begin position="233"/>
        <end position="250"/>
    </location>
</feature>
<evidence type="ECO:0000256" key="1">
    <source>
        <dbReference type="ARBA" id="ARBA00004651"/>
    </source>
</evidence>
<evidence type="ECO:0000256" key="6">
    <source>
        <dbReference type="ARBA" id="ARBA00023136"/>
    </source>
</evidence>
<feature type="transmembrane region" description="Helical" evidence="7">
    <location>
        <begin position="29"/>
        <end position="49"/>
    </location>
</feature>
<dbReference type="SUPFAM" id="SSF161098">
    <property type="entry name" value="MetI-like"/>
    <property type="match status" value="2"/>
</dbReference>
<feature type="domain" description="ABC transmembrane type-1" evidence="8">
    <location>
        <begin position="284"/>
        <end position="468"/>
    </location>
</feature>
<evidence type="ECO:0000256" key="7">
    <source>
        <dbReference type="RuleBase" id="RU363032"/>
    </source>
</evidence>
<dbReference type="EMBL" id="JBHDIY010000002">
    <property type="protein sequence ID" value="MFL4470588.1"/>
    <property type="molecule type" value="Genomic_DNA"/>
</dbReference>
<comment type="subcellular location">
    <subcellularLocation>
        <location evidence="1 7">Cell membrane</location>
        <topology evidence="1 7">Multi-pass membrane protein</topology>
    </subcellularLocation>
</comment>
<feature type="transmembrane region" description="Helical" evidence="7">
    <location>
        <begin position="290"/>
        <end position="311"/>
    </location>
</feature>
<dbReference type="InterPro" id="IPR000515">
    <property type="entry name" value="MetI-like"/>
</dbReference>
<keyword evidence="6 7" id="KW-0472">Membrane</keyword>
<evidence type="ECO:0000256" key="3">
    <source>
        <dbReference type="ARBA" id="ARBA00022475"/>
    </source>
</evidence>
<feature type="domain" description="ABC transmembrane type-1" evidence="8">
    <location>
        <begin position="18"/>
        <end position="206"/>
    </location>
</feature>
<dbReference type="InterPro" id="IPR035906">
    <property type="entry name" value="MetI-like_sf"/>
</dbReference>
<dbReference type="RefSeq" id="WP_407592436.1">
    <property type="nucleotide sequence ID" value="NZ_JBHDIY010000002.1"/>
</dbReference>
<evidence type="ECO:0000313" key="10">
    <source>
        <dbReference type="Proteomes" id="UP001627408"/>
    </source>
</evidence>